<dbReference type="InterPro" id="IPR000719">
    <property type="entry name" value="Prot_kinase_dom"/>
</dbReference>
<dbReference type="EMBL" id="NCKW01007984">
    <property type="protein sequence ID" value="POM68965.1"/>
    <property type="molecule type" value="Genomic_DNA"/>
</dbReference>
<keyword evidence="2" id="KW-0732">Signal</keyword>
<feature type="domain" description="Protein kinase" evidence="3">
    <location>
        <begin position="889"/>
        <end position="1161"/>
    </location>
</feature>
<organism evidence="4 5">
    <name type="scientific">Phytophthora palmivora</name>
    <dbReference type="NCBI Taxonomy" id="4796"/>
    <lineage>
        <taxon>Eukaryota</taxon>
        <taxon>Sar</taxon>
        <taxon>Stramenopiles</taxon>
        <taxon>Oomycota</taxon>
        <taxon>Peronosporomycetes</taxon>
        <taxon>Peronosporales</taxon>
        <taxon>Peronosporaceae</taxon>
        <taxon>Phytophthora</taxon>
    </lineage>
</organism>
<dbReference type="AlphaFoldDB" id="A0A2P4XTQ7"/>
<evidence type="ECO:0000313" key="4">
    <source>
        <dbReference type="EMBL" id="POM68965.1"/>
    </source>
</evidence>
<dbReference type="PANTHER" id="PTHR44329">
    <property type="entry name" value="SERINE/THREONINE-PROTEIN KINASE TNNI3K-RELATED"/>
    <property type="match status" value="1"/>
</dbReference>
<evidence type="ECO:0000256" key="1">
    <source>
        <dbReference type="SAM" id="Phobius"/>
    </source>
</evidence>
<dbReference type="Gene3D" id="3.30.200.20">
    <property type="entry name" value="Phosphorylase Kinase, domain 1"/>
    <property type="match status" value="2"/>
</dbReference>
<dbReference type="Pfam" id="PF00069">
    <property type="entry name" value="Pkinase"/>
    <property type="match status" value="2"/>
</dbReference>
<comment type="caution">
    <text evidence="4">The sequence shown here is derived from an EMBL/GenBank/DDBJ whole genome shotgun (WGS) entry which is preliminary data.</text>
</comment>
<dbReference type="PANTHER" id="PTHR44329:SF214">
    <property type="entry name" value="PROTEIN KINASE DOMAIN-CONTAINING PROTEIN"/>
    <property type="match status" value="1"/>
</dbReference>
<feature type="domain" description="Protein kinase" evidence="3">
    <location>
        <begin position="320"/>
        <end position="592"/>
    </location>
</feature>
<dbReference type="GO" id="GO:0005524">
    <property type="term" value="F:ATP binding"/>
    <property type="evidence" value="ECO:0007669"/>
    <property type="project" value="InterPro"/>
</dbReference>
<dbReference type="InterPro" id="IPR011009">
    <property type="entry name" value="Kinase-like_dom_sf"/>
</dbReference>
<dbReference type="Gene3D" id="1.10.510.10">
    <property type="entry name" value="Transferase(Phosphotransferase) domain 1"/>
    <property type="match status" value="2"/>
</dbReference>
<dbReference type="PROSITE" id="PS00108">
    <property type="entry name" value="PROTEIN_KINASE_ST"/>
    <property type="match status" value="2"/>
</dbReference>
<name>A0A2P4XTQ7_9STRA</name>
<gene>
    <name evidence="4" type="ORF">PHPALM_14807</name>
</gene>
<dbReference type="Proteomes" id="UP000237271">
    <property type="component" value="Unassembled WGS sequence"/>
</dbReference>
<protein>
    <submittedName>
        <fullName evidence="4">TKL protein kinase</fullName>
    </submittedName>
</protein>
<reference evidence="4 5" key="1">
    <citation type="journal article" date="2017" name="Genome Biol. Evol.">
        <title>Phytophthora megakarya and P. palmivora, closely related causal agents of cacao black pod rot, underwent increases in genome sizes and gene numbers by different mechanisms.</title>
        <authorList>
            <person name="Ali S.S."/>
            <person name="Shao J."/>
            <person name="Lary D.J."/>
            <person name="Kronmiller B."/>
            <person name="Shen D."/>
            <person name="Strem M.D."/>
            <person name="Amoako-Attah I."/>
            <person name="Akrofi A.Y."/>
            <person name="Begoude B.A."/>
            <person name="Ten Hoopen G.M."/>
            <person name="Coulibaly K."/>
            <person name="Kebe B.I."/>
            <person name="Melnick R.L."/>
            <person name="Guiltinan M.J."/>
            <person name="Tyler B.M."/>
            <person name="Meinhardt L.W."/>
            <person name="Bailey B.A."/>
        </authorList>
    </citation>
    <scope>NUCLEOTIDE SEQUENCE [LARGE SCALE GENOMIC DNA]</scope>
    <source>
        <strain evidence="5">sbr112.9</strain>
    </source>
</reference>
<dbReference type="PROSITE" id="PS50011">
    <property type="entry name" value="PROTEIN_KINASE_DOM"/>
    <property type="match status" value="2"/>
</dbReference>
<evidence type="ECO:0000259" key="3">
    <source>
        <dbReference type="PROSITE" id="PS50011"/>
    </source>
</evidence>
<sequence>MLKVLVWLLLRQVQGEFNDIATLLQESSAFTEPVKPTNFNTTLNSVVEDLASFSALPPNLQRAMLWSAGWVRAIPESAASDTSAQYVQVYVQCGLTMSNIFLSNATFDNETLCSIKRCKSDVIAFAMSTCEPSFVEPETLCALSPEADSYDGILQAKDGPIWSIDGQIDESFDPELFQAKSSDDNSPVYMLAQKGSWAMDDDTCPNGAQFIVPCRKVAASEIKGSWCEPAIEPWVTKWIQDETNNTVILTPSSPTTEGSTSGKGLSVPAVTGIILTCIVLIFAAVGFVVIRQRASRVSRGHGGLWEDDVIIANRIPREKVRVLKLISRGAFGEVYGGIYNDQQVAVKMLLQSTRRDIKLVNEFLREAKLTAMMEHPRIVTFIGIAWDSLSDVCVVLEFMDGGDLRTLLSNYEQDHHPIGFDREKVTIALHVCHALTYLHSLEPPVIHRDLKSRNILLNEMLEAKLTDFGISRERLDRTMTAGVGTSLWMAPEVMMGEKYDVKADMFSFGVVLSELDFHTLPYTLAKEEMQNSHGRQMTDATLLQKVAMGTVRVEFSDAGLKSMVDLGYACVAVDPTMRPSAAEALFKLQVIFDVVAQLYDNTAITEPPTPASLNSALTDLVGTVANFSSFPANLQRAMLWSAGWVQAIPASGEGLNTTAQYVQVYVKCGRTMTDVFLSSQDFDDSSSCEIKKCKSDVIAFTMSTCESSYVEKRTACAVSSESWNVTLKKTNGPMWSVDGQIDESFDPQLLQLNDNSDGNTTLYLLTQKSSWTMDDDTCPNGAQFIVPCRQVSVEDVDENTQERTWCEPELELSVKNWLNDGTLAITKSSGGLNASSIVGISAACVVVVMVAILVGIMIVRRHHYRDNQGQSGLWDDDNITANRIPREKVRVLKLISRGAFGEVYAGIYNDQQVAVKMLLQSTRRDIKLVNEFLREAKLTAMMEHPRIVTFIGIAWDSLSDVCVVLEFMDGGDLRTLLSNYEQDHHPIGFDREKVTIALHVCHALTYLHSLEPPVIHRDLKSRNILLNEMLEAKLTDFGISRERLDRTMTAGVGTSLWMAPEVMMGEKYDVKADMFSFGVVLSELDLHTLPYTQAKEEMQNSHGRQMTDATLLQKVAMGTVKVEFSDTNLKSMADLGYACVAVDPTMRPSAAEALFKLQVILSKEL</sequence>
<keyword evidence="4" id="KW-0808">Transferase</keyword>
<feature type="transmembrane region" description="Helical" evidence="1">
    <location>
        <begin position="269"/>
        <end position="290"/>
    </location>
</feature>
<dbReference type="SUPFAM" id="SSF56112">
    <property type="entry name" value="Protein kinase-like (PK-like)"/>
    <property type="match status" value="2"/>
</dbReference>
<evidence type="ECO:0000313" key="5">
    <source>
        <dbReference type="Proteomes" id="UP000237271"/>
    </source>
</evidence>
<feature type="chain" id="PRO_5015188805" evidence="2">
    <location>
        <begin position="16"/>
        <end position="1165"/>
    </location>
</feature>
<keyword evidence="1" id="KW-1133">Transmembrane helix</keyword>
<keyword evidence="5" id="KW-1185">Reference proteome</keyword>
<proteinExistence type="predicted"/>
<keyword evidence="1" id="KW-0812">Transmembrane</keyword>
<feature type="signal peptide" evidence="2">
    <location>
        <begin position="1"/>
        <end position="15"/>
    </location>
</feature>
<dbReference type="OrthoDB" id="122930at2759"/>
<keyword evidence="4" id="KW-0418">Kinase</keyword>
<keyword evidence="1" id="KW-0472">Membrane</keyword>
<evidence type="ECO:0000256" key="2">
    <source>
        <dbReference type="SAM" id="SignalP"/>
    </source>
</evidence>
<accession>A0A2P4XTQ7</accession>
<feature type="transmembrane region" description="Helical" evidence="1">
    <location>
        <begin position="837"/>
        <end position="859"/>
    </location>
</feature>
<dbReference type="InterPro" id="IPR008271">
    <property type="entry name" value="Ser/Thr_kinase_AS"/>
</dbReference>
<dbReference type="GO" id="GO:0004674">
    <property type="term" value="F:protein serine/threonine kinase activity"/>
    <property type="evidence" value="ECO:0007669"/>
    <property type="project" value="TreeGrafter"/>
</dbReference>
<dbReference type="SMART" id="SM00220">
    <property type="entry name" value="S_TKc"/>
    <property type="match status" value="2"/>
</dbReference>
<dbReference type="InterPro" id="IPR051681">
    <property type="entry name" value="Ser/Thr_Kinases-Pseudokinases"/>
</dbReference>